<dbReference type="AlphaFoldDB" id="A0A382P4M9"/>
<sequence>VADTASPPGPRERSTEQAALVDGAVDRLVPTGDAPEAATAGTLVWAYLAGRQLDVWLAEALGSTGLTTSEFGALAGVAFAGEHTLTAGDLARWTVQTSGGTTKTIQRLVDRGLVRRVADPDDGR</sequence>
<dbReference type="InterPro" id="IPR036388">
    <property type="entry name" value="WH-like_DNA-bd_sf"/>
</dbReference>
<feature type="non-terminal residue" evidence="2">
    <location>
        <position position="1"/>
    </location>
</feature>
<protein>
    <recommendedName>
        <fullName evidence="1">HTH marR-type domain-containing protein</fullName>
    </recommendedName>
</protein>
<feature type="non-terminal residue" evidence="2">
    <location>
        <position position="124"/>
    </location>
</feature>
<evidence type="ECO:0000259" key="1">
    <source>
        <dbReference type="PROSITE" id="PS50995"/>
    </source>
</evidence>
<accession>A0A382P4M9</accession>
<dbReference type="EMBL" id="UINC01104877">
    <property type="protein sequence ID" value="SVC68364.1"/>
    <property type="molecule type" value="Genomic_DNA"/>
</dbReference>
<gene>
    <name evidence="2" type="ORF">METZ01_LOCUS321218</name>
</gene>
<dbReference type="PROSITE" id="PS50995">
    <property type="entry name" value="HTH_MARR_2"/>
    <property type="match status" value="1"/>
</dbReference>
<dbReference type="SUPFAM" id="SSF46785">
    <property type="entry name" value="Winged helix' DNA-binding domain"/>
    <property type="match status" value="1"/>
</dbReference>
<dbReference type="GO" id="GO:0003700">
    <property type="term" value="F:DNA-binding transcription factor activity"/>
    <property type="evidence" value="ECO:0007669"/>
    <property type="project" value="InterPro"/>
</dbReference>
<dbReference type="InterPro" id="IPR000835">
    <property type="entry name" value="HTH_MarR-typ"/>
</dbReference>
<evidence type="ECO:0000313" key="2">
    <source>
        <dbReference type="EMBL" id="SVC68364.1"/>
    </source>
</evidence>
<name>A0A382P4M9_9ZZZZ</name>
<dbReference type="InterPro" id="IPR036390">
    <property type="entry name" value="WH_DNA-bd_sf"/>
</dbReference>
<dbReference type="Pfam" id="PF12802">
    <property type="entry name" value="MarR_2"/>
    <property type="match status" value="1"/>
</dbReference>
<feature type="domain" description="HTH marR-type" evidence="1">
    <location>
        <begin position="39"/>
        <end position="124"/>
    </location>
</feature>
<proteinExistence type="predicted"/>
<reference evidence="2" key="1">
    <citation type="submission" date="2018-05" db="EMBL/GenBank/DDBJ databases">
        <authorList>
            <person name="Lanie J.A."/>
            <person name="Ng W.-L."/>
            <person name="Kazmierczak K.M."/>
            <person name="Andrzejewski T.M."/>
            <person name="Davidsen T.M."/>
            <person name="Wayne K.J."/>
            <person name="Tettelin H."/>
            <person name="Glass J.I."/>
            <person name="Rusch D."/>
            <person name="Podicherti R."/>
            <person name="Tsui H.-C.T."/>
            <person name="Winkler M.E."/>
        </authorList>
    </citation>
    <scope>NUCLEOTIDE SEQUENCE</scope>
</reference>
<organism evidence="2">
    <name type="scientific">marine metagenome</name>
    <dbReference type="NCBI Taxonomy" id="408172"/>
    <lineage>
        <taxon>unclassified sequences</taxon>
        <taxon>metagenomes</taxon>
        <taxon>ecological metagenomes</taxon>
    </lineage>
</organism>
<dbReference type="Gene3D" id="1.10.10.10">
    <property type="entry name" value="Winged helix-like DNA-binding domain superfamily/Winged helix DNA-binding domain"/>
    <property type="match status" value="1"/>
</dbReference>